<feature type="domain" description="Major facilitator superfamily (MFS) profile" evidence="8">
    <location>
        <begin position="1"/>
        <end position="194"/>
    </location>
</feature>
<feature type="transmembrane region" description="Helical" evidence="7">
    <location>
        <begin position="318"/>
        <end position="336"/>
    </location>
</feature>
<feature type="transmembrane region" description="Helical" evidence="7">
    <location>
        <begin position="262"/>
        <end position="281"/>
    </location>
</feature>
<accession>A0A1M6NIW4</accession>
<name>A0A1M6NIW4_9BACL</name>
<gene>
    <name evidence="9" type="ORF">SAMN05443507_10666</name>
</gene>
<evidence type="ECO:0000256" key="1">
    <source>
        <dbReference type="ARBA" id="ARBA00004651"/>
    </source>
</evidence>
<feature type="transmembrane region" description="Helical" evidence="7">
    <location>
        <begin position="348"/>
        <end position="371"/>
    </location>
</feature>
<dbReference type="CDD" id="cd06173">
    <property type="entry name" value="MFS_MefA_like"/>
    <property type="match status" value="1"/>
</dbReference>
<dbReference type="InterPro" id="IPR020846">
    <property type="entry name" value="MFS_dom"/>
</dbReference>
<dbReference type="PANTHER" id="PTHR23513">
    <property type="entry name" value="INTEGRAL MEMBRANE EFFLUX PROTEIN-RELATED"/>
    <property type="match status" value="1"/>
</dbReference>
<dbReference type="InterPro" id="IPR011701">
    <property type="entry name" value="MFS"/>
</dbReference>
<feature type="transmembrane region" description="Helical" evidence="7">
    <location>
        <begin position="222"/>
        <end position="242"/>
    </location>
</feature>
<dbReference type="GO" id="GO:0022857">
    <property type="term" value="F:transmembrane transporter activity"/>
    <property type="evidence" value="ECO:0007669"/>
    <property type="project" value="InterPro"/>
</dbReference>
<evidence type="ECO:0000259" key="8">
    <source>
        <dbReference type="PROSITE" id="PS50850"/>
    </source>
</evidence>
<evidence type="ECO:0000256" key="2">
    <source>
        <dbReference type="ARBA" id="ARBA00022448"/>
    </source>
</evidence>
<dbReference type="Pfam" id="PF07690">
    <property type="entry name" value="MFS_1"/>
    <property type="match status" value="1"/>
</dbReference>
<keyword evidence="3" id="KW-1003">Cell membrane</keyword>
<evidence type="ECO:0000256" key="7">
    <source>
        <dbReference type="SAM" id="Phobius"/>
    </source>
</evidence>
<evidence type="ECO:0000256" key="4">
    <source>
        <dbReference type="ARBA" id="ARBA00022692"/>
    </source>
</evidence>
<protein>
    <submittedName>
        <fullName evidence="9">Major Facilitator Superfamily protein</fullName>
    </submittedName>
</protein>
<feature type="transmembrane region" description="Helical" evidence="7">
    <location>
        <begin position="293"/>
        <end position="312"/>
    </location>
</feature>
<keyword evidence="4 7" id="KW-0812">Transmembrane</keyword>
<dbReference type="Proteomes" id="UP000184016">
    <property type="component" value="Unassembled WGS sequence"/>
</dbReference>
<evidence type="ECO:0000313" key="10">
    <source>
        <dbReference type="Proteomes" id="UP000184016"/>
    </source>
</evidence>
<evidence type="ECO:0000256" key="6">
    <source>
        <dbReference type="ARBA" id="ARBA00023136"/>
    </source>
</evidence>
<dbReference type="STRING" id="1830138.SAMN05443507_10666"/>
<feature type="transmembrane region" description="Helical" evidence="7">
    <location>
        <begin position="12"/>
        <end position="39"/>
    </location>
</feature>
<keyword evidence="10" id="KW-1185">Reference proteome</keyword>
<sequence>MLTYLGLFRQRNFAFMTLADAISVLGDQIGWVALLWFAMVTTKHAGYLGLLGLAFGLPGVFLGAVVGNVLDRTSHKKVLVTANVLLGIVFMAIPLLYQVHALPMLVLFALVLVAGCLTPYTSVGWMVVIPNLVKEDELGPANSIVETIWNGASLLGPLLGGLLIARFGATVAVFADGVSFWGAALCVFVVKGSKQHFESRESEEPSQRNSFLHDTWEGVKTLYGLTPVLWITLGAVGFHLAYGQLEVSLPLFTHNELASSAVVLGSFWTTYFVGSLIGSAFSGLTLKGNRSGVIMAVMAMGWGLSFVPMLWVHSLWNTYISMALAGLLFGGYPPLARTTVQKLVPKEFMGRILGIRGSIIALGMPLGSFLGGAFGQWFPSSSVIGATGFAVVVLGLLLLSRRSFRTI</sequence>
<dbReference type="OrthoDB" id="2370632at2"/>
<evidence type="ECO:0000313" key="9">
    <source>
        <dbReference type="EMBL" id="SHJ95659.1"/>
    </source>
</evidence>
<dbReference type="GO" id="GO:0005886">
    <property type="term" value="C:plasma membrane"/>
    <property type="evidence" value="ECO:0007669"/>
    <property type="project" value="UniProtKB-SubCell"/>
</dbReference>
<reference evidence="10" key="1">
    <citation type="submission" date="2016-11" db="EMBL/GenBank/DDBJ databases">
        <authorList>
            <person name="Varghese N."/>
            <person name="Submissions S."/>
        </authorList>
    </citation>
    <scope>NUCLEOTIDE SEQUENCE [LARGE SCALE GENOMIC DNA]</scope>
    <source>
        <strain evidence="10">USBA-503</strain>
    </source>
</reference>
<dbReference type="Gene3D" id="1.20.1250.20">
    <property type="entry name" value="MFS general substrate transporter like domains"/>
    <property type="match status" value="1"/>
</dbReference>
<proteinExistence type="predicted"/>
<keyword evidence="5 7" id="KW-1133">Transmembrane helix</keyword>
<feature type="transmembrane region" description="Helical" evidence="7">
    <location>
        <begin position="377"/>
        <end position="399"/>
    </location>
</feature>
<feature type="transmembrane region" description="Helical" evidence="7">
    <location>
        <begin position="45"/>
        <end position="66"/>
    </location>
</feature>
<feature type="transmembrane region" description="Helical" evidence="7">
    <location>
        <begin position="171"/>
        <end position="190"/>
    </location>
</feature>
<keyword evidence="6 7" id="KW-0472">Membrane</keyword>
<dbReference type="RefSeq" id="WP_072873413.1">
    <property type="nucleotide sequence ID" value="NZ_FRAF01000006.1"/>
</dbReference>
<organism evidence="9 10">
    <name type="scientific">Alicyclobacillus tolerans</name>
    <dbReference type="NCBI Taxonomy" id="90970"/>
    <lineage>
        <taxon>Bacteria</taxon>
        <taxon>Bacillati</taxon>
        <taxon>Bacillota</taxon>
        <taxon>Bacilli</taxon>
        <taxon>Bacillales</taxon>
        <taxon>Alicyclobacillaceae</taxon>
        <taxon>Alicyclobacillus</taxon>
    </lineage>
</organism>
<feature type="domain" description="Major facilitator superfamily (MFS) profile" evidence="8">
    <location>
        <begin position="227"/>
        <end position="407"/>
    </location>
</feature>
<evidence type="ECO:0000256" key="5">
    <source>
        <dbReference type="ARBA" id="ARBA00022989"/>
    </source>
</evidence>
<dbReference type="AlphaFoldDB" id="A0A1M6NIW4"/>
<feature type="transmembrane region" description="Helical" evidence="7">
    <location>
        <begin position="78"/>
        <end position="99"/>
    </location>
</feature>
<evidence type="ECO:0000256" key="3">
    <source>
        <dbReference type="ARBA" id="ARBA00022475"/>
    </source>
</evidence>
<feature type="transmembrane region" description="Helical" evidence="7">
    <location>
        <begin position="148"/>
        <end position="165"/>
    </location>
</feature>
<feature type="transmembrane region" description="Helical" evidence="7">
    <location>
        <begin position="105"/>
        <end position="128"/>
    </location>
</feature>
<dbReference type="EMBL" id="FRAF01000006">
    <property type="protein sequence ID" value="SHJ95659.1"/>
    <property type="molecule type" value="Genomic_DNA"/>
</dbReference>
<dbReference type="PROSITE" id="PS50850">
    <property type="entry name" value="MFS"/>
    <property type="match status" value="2"/>
</dbReference>
<keyword evidence="2" id="KW-0813">Transport</keyword>
<dbReference type="InterPro" id="IPR036259">
    <property type="entry name" value="MFS_trans_sf"/>
</dbReference>
<dbReference type="PANTHER" id="PTHR23513:SF6">
    <property type="entry name" value="MAJOR FACILITATOR SUPERFAMILY ASSOCIATED DOMAIN-CONTAINING PROTEIN"/>
    <property type="match status" value="1"/>
</dbReference>
<comment type="subcellular location">
    <subcellularLocation>
        <location evidence="1">Cell membrane</location>
        <topology evidence="1">Multi-pass membrane protein</topology>
    </subcellularLocation>
</comment>
<dbReference type="SUPFAM" id="SSF103473">
    <property type="entry name" value="MFS general substrate transporter"/>
    <property type="match status" value="1"/>
</dbReference>